<reference evidence="4" key="1">
    <citation type="thesis" date="2020" institute="ProQuest LLC" country="789 East Eisenhower Parkway, Ann Arbor, MI, USA">
        <title>Comparative Genomics and Chromosome Evolution.</title>
        <authorList>
            <person name="Mudd A.B."/>
        </authorList>
    </citation>
    <scope>NUCLEOTIDE SEQUENCE</scope>
    <source>
        <strain evidence="4">HN-11 Male</strain>
        <tissue evidence="4">Kidney and liver</tissue>
    </source>
</reference>
<dbReference type="OrthoDB" id="10258882at2759"/>
<feature type="domain" description="Vacuolar sorting protein 39/Transforming growth factor beta receptor-associated zinc finger" evidence="3">
    <location>
        <begin position="412"/>
        <end position="450"/>
    </location>
</feature>
<dbReference type="InterPro" id="IPR019453">
    <property type="entry name" value="VPS39/TGFA1_Znf"/>
</dbReference>
<keyword evidence="5" id="KW-1185">Reference proteome</keyword>
<dbReference type="PANTHER" id="PTHR12894">
    <property type="entry name" value="CNH DOMAIN CONTAINING"/>
    <property type="match status" value="1"/>
</dbReference>
<dbReference type="InterPro" id="IPR019452">
    <property type="entry name" value="VPS39/TGF_beta_rcpt-assoc_1"/>
</dbReference>
<dbReference type="GO" id="GO:0005737">
    <property type="term" value="C:cytoplasm"/>
    <property type="evidence" value="ECO:0007669"/>
    <property type="project" value="TreeGrafter"/>
</dbReference>
<comment type="caution">
    <text evidence="4">The sequence shown here is derived from an EMBL/GenBank/DDBJ whole genome shotgun (WGS) entry which is preliminary data.</text>
</comment>
<dbReference type="Pfam" id="PF10366">
    <property type="entry name" value="Vps39_1"/>
    <property type="match status" value="1"/>
</dbReference>
<evidence type="ECO:0000256" key="1">
    <source>
        <dbReference type="PROSITE-ProRule" id="PRU01006"/>
    </source>
</evidence>
<evidence type="ECO:0000313" key="4">
    <source>
        <dbReference type="EMBL" id="KAG9492459.1"/>
    </source>
</evidence>
<dbReference type="Pfam" id="PF10367">
    <property type="entry name" value="zf-Vps39_C"/>
    <property type="match status" value="1"/>
</dbReference>
<dbReference type="EMBL" id="WNTK01000001">
    <property type="protein sequence ID" value="KAG9492459.1"/>
    <property type="molecule type" value="Genomic_DNA"/>
</dbReference>
<feature type="repeat" description="CHCR" evidence="1">
    <location>
        <begin position="170"/>
        <end position="332"/>
    </location>
</feature>
<dbReference type="GO" id="GO:0016020">
    <property type="term" value="C:membrane"/>
    <property type="evidence" value="ECO:0007669"/>
    <property type="project" value="TreeGrafter"/>
</dbReference>
<dbReference type="EMBL" id="WNTK01000001">
    <property type="protein sequence ID" value="KAG9492460.1"/>
    <property type="molecule type" value="Genomic_DNA"/>
</dbReference>
<evidence type="ECO:0008006" key="6">
    <source>
        <dbReference type="Google" id="ProtNLM"/>
    </source>
</evidence>
<evidence type="ECO:0000259" key="3">
    <source>
        <dbReference type="Pfam" id="PF10367"/>
    </source>
</evidence>
<dbReference type="PANTHER" id="PTHR12894:SF27">
    <property type="entry name" value="TRANSFORMING GROWTH FACTOR-BETA RECEPTOR-ASSOCIATED PROTEIN 1"/>
    <property type="match status" value="1"/>
</dbReference>
<dbReference type="GO" id="GO:0006914">
    <property type="term" value="P:autophagy"/>
    <property type="evidence" value="ECO:0007669"/>
    <property type="project" value="TreeGrafter"/>
</dbReference>
<evidence type="ECO:0000313" key="5">
    <source>
        <dbReference type="Proteomes" id="UP000770717"/>
    </source>
</evidence>
<feature type="domain" description="Vacuolar sorting protein 39/Transforming growth factor beta receptor-associated" evidence="2">
    <location>
        <begin position="101"/>
        <end position="203"/>
    </location>
</feature>
<dbReference type="AlphaFoldDB" id="A0A8J6FRP6"/>
<gene>
    <name evidence="4" type="ORF">GDO78_000778</name>
</gene>
<dbReference type="PROSITE" id="PS50236">
    <property type="entry name" value="CHCR"/>
    <property type="match status" value="1"/>
</dbReference>
<dbReference type="InterPro" id="IPR000547">
    <property type="entry name" value="Clathrin_H-chain/VPS_repeat"/>
</dbReference>
<sequence>MYRRILQQAGFIQFAQLQFLEAKELFRSSHLDIRELISLYPLLLPSSSAFIRAHPPLHEYADLNQLTRGDQEKVAKCKRFLMSYLSEIRSTEVANGYQEDVDTALLKLYAEADHASLLDLLVSDNSCEVSDSAAWLEKHKKYFALGLLYHYNKQDAAAVQIWVKIVNGELEDNTRPDLFEYIVDFLTFSKDQHLVWQYADWVLQKSEQKEKYHTHLAVLYVEEILRLMSVSSSDQTELEDLRQRFQSLLQQSDLYRVLLLIDKIKGTDMHMERAILHGKLEEHDQALYILVHHLKDFGAAENYCLWNSQGRDTSYRKRLFQLLLSSYLTPSTPDNSLTVAAVDLLNNHPTEFDASSVLRLLPENWSVQLLSPFLAGAMREHVHALRMSQMAIELAKAENIIYKKEKLNMREKPVILSEKKFCHVCRKPFQEPVFVRNPNGHIVHTHCAESQSVNSSIDGHPSNSSKRT</sequence>
<protein>
    <recommendedName>
        <fullName evidence="6">Transforming growth factor-beta receptor-associated protein 1</fullName>
    </recommendedName>
</protein>
<name>A0A8J6FRP6_ELECQ</name>
<evidence type="ECO:0000259" key="2">
    <source>
        <dbReference type="Pfam" id="PF10366"/>
    </source>
</evidence>
<accession>A0A8J6FRP6</accession>
<dbReference type="GO" id="GO:0034058">
    <property type="term" value="P:endosomal vesicle fusion"/>
    <property type="evidence" value="ECO:0007669"/>
    <property type="project" value="TreeGrafter"/>
</dbReference>
<dbReference type="InterPro" id="IPR032914">
    <property type="entry name" value="Vam6/VPS39/TRAP1"/>
</dbReference>
<proteinExistence type="predicted"/>
<dbReference type="GO" id="GO:0006886">
    <property type="term" value="P:intracellular protein transport"/>
    <property type="evidence" value="ECO:0007669"/>
    <property type="project" value="UniProtKB-UniRule"/>
</dbReference>
<dbReference type="Proteomes" id="UP000770717">
    <property type="component" value="Unassembled WGS sequence"/>
</dbReference>
<organism evidence="4 5">
    <name type="scientific">Eleutherodactylus coqui</name>
    <name type="common">Puerto Rican coqui</name>
    <dbReference type="NCBI Taxonomy" id="57060"/>
    <lineage>
        <taxon>Eukaryota</taxon>
        <taxon>Metazoa</taxon>
        <taxon>Chordata</taxon>
        <taxon>Craniata</taxon>
        <taxon>Vertebrata</taxon>
        <taxon>Euteleostomi</taxon>
        <taxon>Amphibia</taxon>
        <taxon>Batrachia</taxon>
        <taxon>Anura</taxon>
        <taxon>Neobatrachia</taxon>
        <taxon>Hyloidea</taxon>
        <taxon>Eleutherodactylidae</taxon>
        <taxon>Eleutherodactylinae</taxon>
        <taxon>Eleutherodactylus</taxon>
        <taxon>Eleutherodactylus</taxon>
    </lineage>
</organism>